<proteinExistence type="predicted"/>
<name>A0A5E4NEI5_9HEMI</name>
<evidence type="ECO:0000313" key="4">
    <source>
        <dbReference type="Proteomes" id="UP000325440"/>
    </source>
</evidence>
<organism evidence="3 4">
    <name type="scientific">Cinara cedri</name>
    <dbReference type="NCBI Taxonomy" id="506608"/>
    <lineage>
        <taxon>Eukaryota</taxon>
        <taxon>Metazoa</taxon>
        <taxon>Ecdysozoa</taxon>
        <taxon>Arthropoda</taxon>
        <taxon>Hexapoda</taxon>
        <taxon>Insecta</taxon>
        <taxon>Pterygota</taxon>
        <taxon>Neoptera</taxon>
        <taxon>Paraneoptera</taxon>
        <taxon>Hemiptera</taxon>
        <taxon>Sternorrhyncha</taxon>
        <taxon>Aphidomorpha</taxon>
        <taxon>Aphidoidea</taxon>
        <taxon>Aphididae</taxon>
        <taxon>Lachninae</taxon>
        <taxon>Cinara</taxon>
    </lineage>
</organism>
<dbReference type="InterPro" id="IPR015897">
    <property type="entry name" value="CHK_kinase-like"/>
</dbReference>
<reference evidence="3 4" key="1">
    <citation type="submission" date="2019-08" db="EMBL/GenBank/DDBJ databases">
        <authorList>
            <person name="Alioto T."/>
            <person name="Alioto T."/>
            <person name="Gomez Garrido J."/>
        </authorList>
    </citation>
    <scope>NUCLEOTIDE SEQUENCE [LARGE SCALE GENOMIC DNA]</scope>
</reference>
<evidence type="ECO:0000259" key="2">
    <source>
        <dbReference type="SMART" id="SM00587"/>
    </source>
</evidence>
<dbReference type="EMBL" id="CABPRJ010002368">
    <property type="protein sequence ID" value="VVC43290.1"/>
    <property type="molecule type" value="Genomic_DNA"/>
</dbReference>
<feature type="region of interest" description="Disordered" evidence="1">
    <location>
        <begin position="372"/>
        <end position="391"/>
    </location>
</feature>
<dbReference type="PANTHER" id="PTHR11012:SF30">
    <property type="entry name" value="PROTEIN KINASE-LIKE DOMAIN-CONTAINING"/>
    <property type="match status" value="1"/>
</dbReference>
<sequence>MSLAKLLSLDVDFLQSMMEKTEPEVKINAFKTSLGSKRGDNYTSMLYRITLYGENRWTKGLIYKCLPDNTQARNTYKSEMLFNNEVTFYMRSYTAFTEYQEVKQLIQPFNSVPKCYLAQSDTVILEDMQCKGFTMFDRIKGLDFNHCKAILRTLGKFHGLSLSMKVDEPDKFKECVSDAINEVYYRSENELWYKGYYKQAAENAEKMLESELTEDEKPKYLDKFRKFVNMHESFFGYMAEIVKPKEPLAVLCHGDCWTNNFLFQYSKDGGDISEVSIVDFQVARYGSPAMDLVSLLYCCTSVELRKQHFTELLEEYYDSIIGFLTQTNCLSHYPDVRQKIDEEILKYNLFGLGVALDMIPIITCDSAQAPDMYAKDTTNPDEEPTKEPYPVMTTSDQCRRMITDLVKELVDNGRL</sequence>
<keyword evidence="4" id="KW-1185">Reference proteome</keyword>
<dbReference type="Pfam" id="PF02958">
    <property type="entry name" value="EcKL"/>
    <property type="match status" value="1"/>
</dbReference>
<protein>
    <recommendedName>
        <fullName evidence="2">CHK kinase-like domain-containing protein</fullName>
    </recommendedName>
</protein>
<dbReference type="Gene3D" id="3.90.1200.10">
    <property type="match status" value="1"/>
</dbReference>
<dbReference type="Proteomes" id="UP000325440">
    <property type="component" value="Unassembled WGS sequence"/>
</dbReference>
<feature type="domain" description="CHK kinase-like" evidence="2">
    <location>
        <begin position="123"/>
        <end position="326"/>
    </location>
</feature>
<accession>A0A5E4NEI5</accession>
<dbReference type="OrthoDB" id="191037at2759"/>
<dbReference type="AlphaFoldDB" id="A0A5E4NEI5"/>
<evidence type="ECO:0000256" key="1">
    <source>
        <dbReference type="SAM" id="MobiDB-lite"/>
    </source>
</evidence>
<dbReference type="PANTHER" id="PTHR11012">
    <property type="entry name" value="PROTEIN KINASE-LIKE DOMAIN-CONTAINING"/>
    <property type="match status" value="1"/>
</dbReference>
<dbReference type="InterPro" id="IPR004119">
    <property type="entry name" value="EcKL"/>
</dbReference>
<dbReference type="SUPFAM" id="SSF56112">
    <property type="entry name" value="Protein kinase-like (PK-like)"/>
    <property type="match status" value="1"/>
</dbReference>
<gene>
    <name evidence="3" type="ORF">CINCED_3A023817</name>
</gene>
<evidence type="ECO:0000313" key="3">
    <source>
        <dbReference type="EMBL" id="VVC43290.1"/>
    </source>
</evidence>
<dbReference type="InterPro" id="IPR011009">
    <property type="entry name" value="Kinase-like_dom_sf"/>
</dbReference>
<dbReference type="SMART" id="SM00587">
    <property type="entry name" value="CHK"/>
    <property type="match status" value="1"/>
</dbReference>